<organism evidence="1 2">
    <name type="scientific">Clostridium felsineum</name>
    <dbReference type="NCBI Taxonomy" id="36839"/>
    <lineage>
        <taxon>Bacteria</taxon>
        <taxon>Bacillati</taxon>
        <taxon>Bacillota</taxon>
        <taxon>Clostridia</taxon>
        <taxon>Eubacteriales</taxon>
        <taxon>Clostridiaceae</taxon>
        <taxon>Clostridium</taxon>
    </lineage>
</organism>
<gene>
    <name evidence="1" type="ORF">CROST_037580</name>
</gene>
<dbReference type="InterPro" id="IPR014202">
    <property type="entry name" value="Spore_II_R"/>
</dbReference>
<dbReference type="EMBL" id="CP096983">
    <property type="protein sequence ID" value="URZ13008.1"/>
    <property type="molecule type" value="Genomic_DNA"/>
</dbReference>
<dbReference type="KEGG" id="crw:CROST_037580"/>
<protein>
    <submittedName>
        <fullName evidence="1">Uncharacterized protein</fullName>
    </submittedName>
</protein>
<dbReference type="STRING" id="84029.CROST_45150"/>
<dbReference type="NCBIfam" id="TIGR02837">
    <property type="entry name" value="spore_II_R"/>
    <property type="match status" value="1"/>
</dbReference>
<dbReference type="AlphaFoldDB" id="A0A1S8KX38"/>
<evidence type="ECO:0000313" key="1">
    <source>
        <dbReference type="EMBL" id="URZ13008.1"/>
    </source>
</evidence>
<reference evidence="1 2" key="1">
    <citation type="submission" date="2022-04" db="EMBL/GenBank/DDBJ databases">
        <title>Genome sequence of C. roseum typestrain.</title>
        <authorList>
            <person name="Poehlein A."/>
            <person name="Schoch T."/>
            <person name="Duerre P."/>
            <person name="Daniel R."/>
        </authorList>
    </citation>
    <scope>NUCLEOTIDE SEQUENCE [LARGE SCALE GENOMIC DNA]</scope>
    <source>
        <strain evidence="1 2">DSM 7320</strain>
    </source>
</reference>
<proteinExistence type="predicted"/>
<evidence type="ECO:0000313" key="2">
    <source>
        <dbReference type="Proteomes" id="UP000190951"/>
    </source>
</evidence>
<name>A0A1S8KX38_9CLOT</name>
<keyword evidence="2" id="KW-1185">Reference proteome</keyword>
<sequence length="221" mass="25668">MKKKILMVIILAIFYIVFMSVNYVFANTEMNSSEDNVQMSIAKKVIRFHVLANSDSGEDQSLKLKVRDAVINYMKPKLENSKDINESRKILINSDWAIRRIADKVIKENGYQYKVNTELAKVDFPVKSYGNIILPEGKYEAYRVLIGQAKGHNWWCVMFPPLCFTDITKGAIEEKKTDNEMKKVLTPEEYKVVCNYKDDGKIHVKFKIVEEMKKIINDLKK</sequence>
<dbReference type="Proteomes" id="UP000190951">
    <property type="component" value="Chromosome"/>
</dbReference>
<accession>A0A1S8KX38</accession>
<dbReference type="RefSeq" id="WP_077834473.1">
    <property type="nucleotide sequence ID" value="NZ_CP096983.1"/>
</dbReference>
<dbReference type="Pfam" id="PF09551">
    <property type="entry name" value="Spore_II_R"/>
    <property type="match status" value="1"/>
</dbReference>